<keyword evidence="2 7" id="KW-0813">Transport</keyword>
<evidence type="ECO:0000256" key="7">
    <source>
        <dbReference type="RuleBase" id="RU363032"/>
    </source>
</evidence>
<feature type="transmembrane region" description="Helical" evidence="7">
    <location>
        <begin position="137"/>
        <end position="160"/>
    </location>
</feature>
<keyword evidence="10" id="KW-1185">Reference proteome</keyword>
<evidence type="ECO:0000256" key="1">
    <source>
        <dbReference type="ARBA" id="ARBA00004651"/>
    </source>
</evidence>
<proteinExistence type="inferred from homology"/>
<protein>
    <submittedName>
        <fullName evidence="9">Carbohydrate ABC transporter permease</fullName>
    </submittedName>
</protein>
<feature type="transmembrane region" description="Helical" evidence="7">
    <location>
        <begin position="12"/>
        <end position="31"/>
    </location>
</feature>
<dbReference type="RefSeq" id="WP_215628134.1">
    <property type="nucleotide sequence ID" value="NZ_CP067089.2"/>
</dbReference>
<accession>A0A7T7XQV9</accession>
<evidence type="ECO:0000256" key="3">
    <source>
        <dbReference type="ARBA" id="ARBA00022475"/>
    </source>
</evidence>
<evidence type="ECO:0000256" key="5">
    <source>
        <dbReference type="ARBA" id="ARBA00022989"/>
    </source>
</evidence>
<evidence type="ECO:0000313" key="9">
    <source>
        <dbReference type="EMBL" id="QQO10829.1"/>
    </source>
</evidence>
<feature type="transmembrane region" description="Helical" evidence="7">
    <location>
        <begin position="239"/>
        <end position="260"/>
    </location>
</feature>
<keyword evidence="3" id="KW-1003">Cell membrane</keyword>
<dbReference type="InterPro" id="IPR035906">
    <property type="entry name" value="MetI-like_sf"/>
</dbReference>
<evidence type="ECO:0000256" key="4">
    <source>
        <dbReference type="ARBA" id="ARBA00022692"/>
    </source>
</evidence>
<dbReference type="AlphaFoldDB" id="A0A7T7XQV9"/>
<feature type="transmembrane region" description="Helical" evidence="7">
    <location>
        <begin position="104"/>
        <end position="125"/>
    </location>
</feature>
<comment type="subcellular location">
    <subcellularLocation>
        <location evidence="1 7">Cell membrane</location>
        <topology evidence="1 7">Multi-pass membrane protein</topology>
    </subcellularLocation>
</comment>
<keyword evidence="4 7" id="KW-0812">Transmembrane</keyword>
<evidence type="ECO:0000313" key="10">
    <source>
        <dbReference type="Proteomes" id="UP000595917"/>
    </source>
</evidence>
<dbReference type="SUPFAM" id="SSF161098">
    <property type="entry name" value="MetI-like"/>
    <property type="match status" value="1"/>
</dbReference>
<sequence length="275" mass="30610">MKEPAALRVVKFSVITVIALFCALPFVWVVITAFKSPQDFFTAGRILPSSFYFGNFKDVWVNARFFKYFLNSAFLSTGTTAVCVVLSIMACYGFCRFKIIGKNFILLAILFTQMFPSVLLALPYYRTLQSVKLIDTLLGLGITYTSFTLPFCIWTMMGYFNNLPWELAEAAAIDGCTRFQTVYKIIIPIAAPGIAATGLYAFIKAWDEFMYANIFINTTSKRTLQIGIHSLIGEYTTDWGMLMAGAVISCIPVIILFSFIQKNLVQGLAAGSVKG</sequence>
<dbReference type="InterPro" id="IPR050901">
    <property type="entry name" value="BP-dep_ABC_trans_perm"/>
</dbReference>
<gene>
    <name evidence="9" type="ORF">JFL75_07905</name>
</gene>
<dbReference type="PROSITE" id="PS50928">
    <property type="entry name" value="ABC_TM1"/>
    <property type="match status" value="1"/>
</dbReference>
<reference evidence="9" key="1">
    <citation type="submission" date="2021-01" db="EMBL/GenBank/DDBJ databases">
        <title>Description of Breznakiella homolactica.</title>
        <authorList>
            <person name="Song Y."/>
            <person name="Brune A."/>
        </authorList>
    </citation>
    <scope>NUCLEOTIDE SEQUENCE</scope>
    <source>
        <strain evidence="9">RmG30</strain>
    </source>
</reference>
<dbReference type="Proteomes" id="UP000595917">
    <property type="component" value="Chromosome"/>
</dbReference>
<dbReference type="GO" id="GO:0055085">
    <property type="term" value="P:transmembrane transport"/>
    <property type="evidence" value="ECO:0007669"/>
    <property type="project" value="InterPro"/>
</dbReference>
<dbReference type="PANTHER" id="PTHR32243">
    <property type="entry name" value="MALTOSE TRANSPORT SYSTEM PERMEASE-RELATED"/>
    <property type="match status" value="1"/>
</dbReference>
<evidence type="ECO:0000256" key="6">
    <source>
        <dbReference type="ARBA" id="ARBA00023136"/>
    </source>
</evidence>
<dbReference type="CDD" id="cd06261">
    <property type="entry name" value="TM_PBP2"/>
    <property type="match status" value="1"/>
</dbReference>
<dbReference type="Pfam" id="PF00528">
    <property type="entry name" value="BPD_transp_1"/>
    <property type="match status" value="1"/>
</dbReference>
<comment type="similarity">
    <text evidence="7">Belongs to the binding-protein-dependent transport system permease family.</text>
</comment>
<name>A0A7T7XQV9_9SPIR</name>
<feature type="transmembrane region" description="Helical" evidence="7">
    <location>
        <begin position="68"/>
        <end position="92"/>
    </location>
</feature>
<dbReference type="KEGG" id="bhc:JFL75_07905"/>
<evidence type="ECO:0000256" key="2">
    <source>
        <dbReference type="ARBA" id="ARBA00022448"/>
    </source>
</evidence>
<dbReference type="InterPro" id="IPR000515">
    <property type="entry name" value="MetI-like"/>
</dbReference>
<feature type="domain" description="ABC transmembrane type-1" evidence="8">
    <location>
        <begin position="69"/>
        <end position="260"/>
    </location>
</feature>
<organism evidence="9 10">
    <name type="scientific">Breznakiella homolactica</name>
    <dbReference type="NCBI Taxonomy" id="2798577"/>
    <lineage>
        <taxon>Bacteria</taxon>
        <taxon>Pseudomonadati</taxon>
        <taxon>Spirochaetota</taxon>
        <taxon>Spirochaetia</taxon>
        <taxon>Spirochaetales</taxon>
        <taxon>Breznakiellaceae</taxon>
        <taxon>Breznakiella</taxon>
    </lineage>
</organism>
<evidence type="ECO:0000259" key="8">
    <source>
        <dbReference type="PROSITE" id="PS50928"/>
    </source>
</evidence>
<keyword evidence="5 7" id="KW-1133">Transmembrane helix</keyword>
<keyword evidence="6 7" id="KW-0472">Membrane</keyword>
<dbReference type="PANTHER" id="PTHR32243:SF18">
    <property type="entry name" value="INNER MEMBRANE ABC TRANSPORTER PERMEASE PROTEIN YCJP"/>
    <property type="match status" value="1"/>
</dbReference>
<dbReference type="Gene3D" id="1.10.3720.10">
    <property type="entry name" value="MetI-like"/>
    <property type="match status" value="1"/>
</dbReference>
<dbReference type="GO" id="GO:0005886">
    <property type="term" value="C:plasma membrane"/>
    <property type="evidence" value="ECO:0007669"/>
    <property type="project" value="UniProtKB-SubCell"/>
</dbReference>
<feature type="transmembrane region" description="Helical" evidence="7">
    <location>
        <begin position="181"/>
        <end position="203"/>
    </location>
</feature>
<dbReference type="EMBL" id="CP067089">
    <property type="protein sequence ID" value="QQO10829.1"/>
    <property type="molecule type" value="Genomic_DNA"/>
</dbReference>